<dbReference type="NCBIfam" id="TIGR02523">
    <property type="entry name" value="type_IV_pilV"/>
    <property type="match status" value="1"/>
</dbReference>
<keyword evidence="1" id="KW-1133">Transmembrane helix</keyword>
<gene>
    <name evidence="2" type="primary">pilV</name>
    <name evidence="2" type="ORF">ACFQ4M_14125</name>
</gene>
<name>A0ABW3WH69_9RHOO</name>
<proteinExistence type="predicted"/>
<comment type="caution">
    <text evidence="2">The sequence shown here is derived from an EMBL/GenBank/DDBJ whole genome shotgun (WGS) entry which is preliminary data.</text>
</comment>
<dbReference type="Proteomes" id="UP001597158">
    <property type="component" value="Unassembled WGS sequence"/>
</dbReference>
<reference evidence="3" key="1">
    <citation type="journal article" date="2019" name="Int. J. Syst. Evol. Microbiol.">
        <title>The Global Catalogue of Microorganisms (GCM) 10K type strain sequencing project: providing services to taxonomists for standard genome sequencing and annotation.</title>
        <authorList>
            <consortium name="The Broad Institute Genomics Platform"/>
            <consortium name="The Broad Institute Genome Sequencing Center for Infectious Disease"/>
            <person name="Wu L."/>
            <person name="Ma J."/>
        </authorList>
    </citation>
    <scope>NUCLEOTIDE SEQUENCE [LARGE SCALE GENOMIC DNA]</scope>
    <source>
        <strain evidence="3">CCUG 48884</strain>
    </source>
</reference>
<protein>
    <submittedName>
        <fullName evidence="2">Type IV pilus modification protein PilV</fullName>
    </submittedName>
</protein>
<evidence type="ECO:0000313" key="3">
    <source>
        <dbReference type="Proteomes" id="UP001597158"/>
    </source>
</evidence>
<keyword evidence="3" id="KW-1185">Reference proteome</keyword>
<dbReference type="InterPro" id="IPR012902">
    <property type="entry name" value="N_methyl_site"/>
</dbReference>
<dbReference type="NCBIfam" id="TIGR02532">
    <property type="entry name" value="IV_pilin_GFxxxE"/>
    <property type="match status" value="1"/>
</dbReference>
<accession>A0ABW3WH69</accession>
<feature type="transmembrane region" description="Helical" evidence="1">
    <location>
        <begin position="12"/>
        <end position="37"/>
    </location>
</feature>
<dbReference type="Pfam" id="PF07963">
    <property type="entry name" value="N_methyl"/>
    <property type="match status" value="1"/>
</dbReference>
<dbReference type="EMBL" id="JBHTMC010000026">
    <property type="protein sequence ID" value="MFD1264715.1"/>
    <property type="molecule type" value="Genomic_DNA"/>
</dbReference>
<keyword evidence="1" id="KW-0472">Membrane</keyword>
<evidence type="ECO:0000313" key="2">
    <source>
        <dbReference type="EMBL" id="MFD1264715.1"/>
    </source>
</evidence>
<dbReference type="RefSeq" id="WP_277832127.1">
    <property type="nucleotide sequence ID" value="NZ_JARQZE010000004.1"/>
</dbReference>
<keyword evidence="1" id="KW-0812">Transmembrane</keyword>
<dbReference type="PROSITE" id="PS00409">
    <property type="entry name" value="PROKAR_NTER_METHYL"/>
    <property type="match status" value="1"/>
</dbReference>
<organism evidence="2 3">
    <name type="scientific">Thauera mechernichensis</name>
    <dbReference type="NCBI Taxonomy" id="82788"/>
    <lineage>
        <taxon>Bacteria</taxon>
        <taxon>Pseudomonadati</taxon>
        <taxon>Pseudomonadota</taxon>
        <taxon>Betaproteobacteria</taxon>
        <taxon>Rhodocyclales</taxon>
        <taxon>Zoogloeaceae</taxon>
        <taxon>Thauera</taxon>
    </lineage>
</organism>
<sequence length="157" mass="16719">MRSTTHRSGNKGFSLLEVLVTVVILSVALLGLAGLMLSSMRNNHSAYQRSQATWLAYDIIDRARANRNLALAGSYNIALTAATPVMTQEPDTPPVTFPIQVQDLAQWRGALAQALPGGTGSVAVTPANRTISVVIQWDDSRGAGGGTAQQFRVDSQL</sequence>
<dbReference type="InterPro" id="IPR013362">
    <property type="entry name" value="Pilus_4_PilV"/>
</dbReference>
<evidence type="ECO:0000256" key="1">
    <source>
        <dbReference type="SAM" id="Phobius"/>
    </source>
</evidence>